<reference evidence="1 2" key="1">
    <citation type="journal article" date="2014" name="BMC Genomics">
        <title>Genome sequencing of four Aureobasidium pullulans varieties: biotechnological potential, stress tolerance, and description of new species.</title>
        <authorList>
            <person name="Gostin Ar C."/>
            <person name="Ohm R.A."/>
            <person name="Kogej T."/>
            <person name="Sonjak S."/>
            <person name="Turk M."/>
            <person name="Zajc J."/>
            <person name="Zalar P."/>
            <person name="Grube M."/>
            <person name="Sun H."/>
            <person name="Han J."/>
            <person name="Sharma A."/>
            <person name="Chiniquy J."/>
            <person name="Ngan C.Y."/>
            <person name="Lipzen A."/>
            <person name="Barry K."/>
            <person name="Grigoriev I.V."/>
            <person name="Gunde-Cimerman N."/>
        </authorList>
    </citation>
    <scope>NUCLEOTIDE SEQUENCE [LARGE SCALE GENOMIC DNA]</scope>
    <source>
        <strain evidence="1 2">CBS 147.97</strain>
    </source>
</reference>
<dbReference type="Proteomes" id="UP000027730">
    <property type="component" value="Unassembled WGS sequence"/>
</dbReference>
<dbReference type="EMBL" id="KL584712">
    <property type="protein sequence ID" value="KEQ72146.1"/>
    <property type="molecule type" value="Genomic_DNA"/>
</dbReference>
<dbReference type="GeneID" id="25417103"/>
<dbReference type="HOGENOM" id="CLU_139293_1_0_1"/>
<dbReference type="RefSeq" id="XP_013426432.1">
    <property type="nucleotide sequence ID" value="XM_013570978.1"/>
</dbReference>
<organism evidence="1 2">
    <name type="scientific">Aureobasidium namibiae CBS 147.97</name>
    <dbReference type="NCBI Taxonomy" id="1043004"/>
    <lineage>
        <taxon>Eukaryota</taxon>
        <taxon>Fungi</taxon>
        <taxon>Dikarya</taxon>
        <taxon>Ascomycota</taxon>
        <taxon>Pezizomycotina</taxon>
        <taxon>Dothideomycetes</taxon>
        <taxon>Dothideomycetidae</taxon>
        <taxon>Dothideales</taxon>
        <taxon>Saccotheciaceae</taxon>
        <taxon>Aureobasidium</taxon>
    </lineage>
</organism>
<proteinExistence type="predicted"/>
<keyword evidence="2" id="KW-1185">Reference proteome</keyword>
<accession>A0A074XC25</accession>
<sequence length="122" mass="14415">MSQQIIHAYRHLLRTSLQAIRYAKPARYTLQSHLRSSFRNPTSSFSPQQISQTLQFLDNAAMYKGLEDKIVRNLLYVWGTRHKDVPGLLRRDKRAMRLRHDAYEKFDDQVKMLQRSLGIRLG</sequence>
<dbReference type="AlphaFoldDB" id="A0A074XC25"/>
<evidence type="ECO:0000313" key="2">
    <source>
        <dbReference type="Proteomes" id="UP000027730"/>
    </source>
</evidence>
<name>A0A074XC25_9PEZI</name>
<protein>
    <submittedName>
        <fullName evidence="1">DUF1763-domain-containing protein</fullName>
    </submittedName>
</protein>
<dbReference type="OrthoDB" id="4392610at2759"/>
<evidence type="ECO:0000313" key="1">
    <source>
        <dbReference type="EMBL" id="KEQ72146.1"/>
    </source>
</evidence>
<dbReference type="STRING" id="1043004.A0A074XC25"/>
<gene>
    <name evidence="1" type="ORF">M436DRAFT_83045</name>
</gene>